<dbReference type="OrthoDB" id="3173919at2"/>
<dbReference type="STRING" id="388950.GCA_001611675_02583"/>
<evidence type="ECO:0000256" key="1">
    <source>
        <dbReference type="SAM" id="Phobius"/>
    </source>
</evidence>
<proteinExistence type="predicted"/>
<dbReference type="EMBL" id="FPCA01000003">
    <property type="protein sequence ID" value="SFU80062.1"/>
    <property type="molecule type" value="Genomic_DNA"/>
</dbReference>
<dbReference type="Proteomes" id="UP000182491">
    <property type="component" value="Unassembled WGS sequence"/>
</dbReference>
<protein>
    <submittedName>
        <fullName evidence="2">SdpI/YhfL protein family protein</fullName>
    </submittedName>
</protein>
<accession>A0A1I7J4J7</accession>
<organism evidence="2 3">
    <name type="scientific">Pontibacter akesuensis</name>
    <dbReference type="NCBI Taxonomy" id="388950"/>
    <lineage>
        <taxon>Bacteria</taxon>
        <taxon>Pseudomonadati</taxon>
        <taxon>Bacteroidota</taxon>
        <taxon>Cytophagia</taxon>
        <taxon>Cytophagales</taxon>
        <taxon>Hymenobacteraceae</taxon>
        <taxon>Pontibacter</taxon>
    </lineage>
</organism>
<feature type="transmembrane region" description="Helical" evidence="1">
    <location>
        <begin position="57"/>
        <end position="75"/>
    </location>
</feature>
<feature type="transmembrane region" description="Helical" evidence="1">
    <location>
        <begin position="82"/>
        <end position="101"/>
    </location>
</feature>
<dbReference type="RefSeq" id="WP_082815227.1">
    <property type="nucleotide sequence ID" value="NZ_BMXC01000003.1"/>
</dbReference>
<gene>
    <name evidence="2" type="ORF">SAMN04487941_2482</name>
</gene>
<keyword evidence="3" id="KW-1185">Reference proteome</keyword>
<evidence type="ECO:0000313" key="3">
    <source>
        <dbReference type="Proteomes" id="UP000182491"/>
    </source>
</evidence>
<dbReference type="Pfam" id="PF13630">
    <property type="entry name" value="SdpI"/>
    <property type="match status" value="1"/>
</dbReference>
<name>A0A1I7J4J7_9BACT</name>
<sequence>MRMLLLHLLPGLLLFIAGIIFRTWPPKQINWLYGFRTHYSMRDQPNWDEANRYHPTLLIGIGMIATLAGGLSYLFVPPKLGILLVVALMLVLLMGSIVLTNEHLKRKYGKW</sequence>
<keyword evidence="1" id="KW-0472">Membrane</keyword>
<reference evidence="3" key="1">
    <citation type="submission" date="2016-10" db="EMBL/GenBank/DDBJ databases">
        <authorList>
            <person name="Varghese N."/>
        </authorList>
    </citation>
    <scope>NUCLEOTIDE SEQUENCE [LARGE SCALE GENOMIC DNA]</scope>
    <source>
        <strain evidence="3">DSM 18820</strain>
    </source>
</reference>
<evidence type="ECO:0000313" key="2">
    <source>
        <dbReference type="EMBL" id="SFU80062.1"/>
    </source>
</evidence>
<keyword evidence="1" id="KW-1133">Transmembrane helix</keyword>
<keyword evidence="1" id="KW-0812">Transmembrane</keyword>
<dbReference type="AlphaFoldDB" id="A0A1I7J4J7"/>
<dbReference type="InterPro" id="IPR025962">
    <property type="entry name" value="SdpI/YhfL"/>
</dbReference>